<evidence type="ECO:0000256" key="3">
    <source>
        <dbReference type="ARBA" id="ARBA00004613"/>
    </source>
</evidence>
<dbReference type="PANTHER" id="PTHR18896:SF76">
    <property type="entry name" value="PHOSPHOLIPASE"/>
    <property type="match status" value="1"/>
</dbReference>
<comment type="catalytic activity">
    <reaction evidence="1">
        <text>a 1,2-diacyl-sn-glycero-3-phosphocholine + H2O = a 1,2-diacyl-sn-glycero-3-phosphate + choline + H(+)</text>
        <dbReference type="Rhea" id="RHEA:14445"/>
        <dbReference type="ChEBI" id="CHEBI:15354"/>
        <dbReference type="ChEBI" id="CHEBI:15377"/>
        <dbReference type="ChEBI" id="CHEBI:15378"/>
        <dbReference type="ChEBI" id="CHEBI:57643"/>
        <dbReference type="ChEBI" id="CHEBI:58608"/>
        <dbReference type="EC" id="3.1.4.4"/>
    </reaction>
</comment>
<feature type="domain" description="PLD phosphodiesterase" evidence="10">
    <location>
        <begin position="368"/>
        <end position="395"/>
    </location>
</feature>
<keyword evidence="12" id="KW-1185">Reference proteome</keyword>
<gene>
    <name evidence="11" type="ORF">A6302_02988</name>
</gene>
<evidence type="ECO:0000256" key="9">
    <source>
        <dbReference type="ARBA" id="ARBA00029594"/>
    </source>
</evidence>
<evidence type="ECO:0000256" key="8">
    <source>
        <dbReference type="ARBA" id="ARBA00023098"/>
    </source>
</evidence>
<comment type="subcellular location">
    <subcellularLocation>
        <location evidence="3">Secreted</location>
    </subcellularLocation>
</comment>
<dbReference type="InterPro" id="IPR015679">
    <property type="entry name" value="PLipase_D_fam"/>
</dbReference>
<evidence type="ECO:0000256" key="4">
    <source>
        <dbReference type="ARBA" id="ARBA00018392"/>
    </source>
</evidence>
<dbReference type="EMBL" id="MCRJ01000078">
    <property type="protein sequence ID" value="ODN69694.1"/>
    <property type="molecule type" value="Genomic_DNA"/>
</dbReference>
<evidence type="ECO:0000256" key="2">
    <source>
        <dbReference type="ARBA" id="ARBA00003145"/>
    </source>
</evidence>
<feature type="domain" description="PLD phosphodiesterase" evidence="10">
    <location>
        <begin position="151"/>
        <end position="178"/>
    </location>
</feature>
<proteinExistence type="predicted"/>
<dbReference type="SUPFAM" id="SSF56024">
    <property type="entry name" value="Phospholipase D/nuclease"/>
    <property type="match status" value="2"/>
</dbReference>
<dbReference type="PATRIC" id="fig|1439726.3.peg.3141"/>
<keyword evidence="6" id="KW-0677">Repeat</keyword>
<dbReference type="InterPro" id="IPR025202">
    <property type="entry name" value="PLD-like_dom"/>
</dbReference>
<dbReference type="PROSITE" id="PS50035">
    <property type="entry name" value="PLD"/>
    <property type="match status" value="2"/>
</dbReference>
<evidence type="ECO:0000313" key="12">
    <source>
        <dbReference type="Proteomes" id="UP000094622"/>
    </source>
</evidence>
<evidence type="ECO:0000256" key="5">
    <source>
        <dbReference type="ARBA" id="ARBA00022525"/>
    </source>
</evidence>
<dbReference type="Pfam" id="PF13091">
    <property type="entry name" value="PLDc_2"/>
    <property type="match status" value="1"/>
</dbReference>
<accession>A0A1E3H083</accession>
<keyword evidence="5" id="KW-0964">Secreted</keyword>
<organism evidence="11 12">
    <name type="scientific">Methylobrevis pamukkalensis</name>
    <dbReference type="NCBI Taxonomy" id="1439726"/>
    <lineage>
        <taxon>Bacteria</taxon>
        <taxon>Pseudomonadati</taxon>
        <taxon>Pseudomonadota</taxon>
        <taxon>Alphaproteobacteria</taxon>
        <taxon>Hyphomicrobiales</taxon>
        <taxon>Pleomorphomonadaceae</taxon>
        <taxon>Methylobrevis</taxon>
    </lineage>
</organism>
<evidence type="ECO:0000256" key="6">
    <source>
        <dbReference type="ARBA" id="ARBA00022737"/>
    </source>
</evidence>
<evidence type="ECO:0000313" key="11">
    <source>
        <dbReference type="EMBL" id="ODN69694.1"/>
    </source>
</evidence>
<dbReference type="CDD" id="cd09140">
    <property type="entry name" value="PLDc_vPLD1_2_like_bac_1"/>
    <property type="match status" value="1"/>
</dbReference>
<keyword evidence="8" id="KW-0443">Lipid metabolism</keyword>
<comment type="function">
    <text evidence="2">Could be a virulence factor.</text>
</comment>
<dbReference type="Pfam" id="PF00614">
    <property type="entry name" value="PLDc"/>
    <property type="match status" value="1"/>
</dbReference>
<dbReference type="PANTHER" id="PTHR18896">
    <property type="entry name" value="PHOSPHOLIPASE D"/>
    <property type="match status" value="1"/>
</dbReference>
<dbReference type="GO" id="GO:0004630">
    <property type="term" value="F:phospholipase D activity"/>
    <property type="evidence" value="ECO:0007669"/>
    <property type="project" value="UniProtKB-EC"/>
</dbReference>
<evidence type="ECO:0000259" key="10">
    <source>
        <dbReference type="PROSITE" id="PS50035"/>
    </source>
</evidence>
<dbReference type="InterPro" id="IPR001736">
    <property type="entry name" value="PLipase_D/transphosphatidylase"/>
</dbReference>
<evidence type="ECO:0000256" key="1">
    <source>
        <dbReference type="ARBA" id="ARBA00000798"/>
    </source>
</evidence>
<dbReference type="SMART" id="SM00155">
    <property type="entry name" value="PLDc"/>
    <property type="match status" value="2"/>
</dbReference>
<dbReference type="Proteomes" id="UP000094622">
    <property type="component" value="Unassembled WGS sequence"/>
</dbReference>
<dbReference type="CDD" id="cd09143">
    <property type="entry name" value="PLDc_vPLD1_2_like_bac_2"/>
    <property type="match status" value="1"/>
</dbReference>
<keyword evidence="7" id="KW-0378">Hydrolase</keyword>
<evidence type="ECO:0000256" key="7">
    <source>
        <dbReference type="ARBA" id="ARBA00022801"/>
    </source>
</evidence>
<reference evidence="11 12" key="1">
    <citation type="submission" date="2016-07" db="EMBL/GenBank/DDBJ databases">
        <title>Draft Genome Sequence of Methylobrevis pamukkalensis PK2.</title>
        <authorList>
            <person name="Vasilenko O.V."/>
            <person name="Doronina N.V."/>
            <person name="Shmareva M.N."/>
            <person name="Tarlachkov S.V."/>
            <person name="Mustakhimov I."/>
            <person name="Trotsenko Y.A."/>
        </authorList>
    </citation>
    <scope>NUCLEOTIDE SEQUENCE [LARGE SCALE GENOMIC DNA]</scope>
    <source>
        <strain evidence="11 12">PK2</strain>
    </source>
</reference>
<dbReference type="AlphaFoldDB" id="A0A1E3H083"/>
<dbReference type="GO" id="GO:0009395">
    <property type="term" value="P:phospholipid catabolic process"/>
    <property type="evidence" value="ECO:0007669"/>
    <property type="project" value="TreeGrafter"/>
</dbReference>
<protein>
    <recommendedName>
        <fullName evidence="4">Phospholipase D</fullName>
    </recommendedName>
    <alternativeName>
        <fullName evidence="9">Choline phosphatase</fullName>
    </alternativeName>
</protein>
<dbReference type="Gene3D" id="3.30.870.10">
    <property type="entry name" value="Endonuclease Chain A"/>
    <property type="match status" value="2"/>
</dbReference>
<dbReference type="RefSeq" id="WP_245294062.1">
    <property type="nucleotide sequence ID" value="NZ_MCRJ01000078.1"/>
</dbReference>
<name>A0A1E3H083_9HYPH</name>
<sequence length="509" mass="55694">MPVPAMPAAEPNDGLNDAGADTAGGEALLFRPGQNCWQRPQASRAAALVDAAAYFNVLDTCLRRARHRILIAGWDFDARIELRPSAGDRAAPSLGRLLRGLVEANPDLHVDVLVWSLSVFHTGSARLPMLFGCDWEDHPRIRVVLDRHHPIYAAHHQKIVVIDDAVAFTGGIDLTIDRWDTRRHTLHDPRRCGPDGDGCSPIHDVQFVVEGDAARALGEVVRQRWRTARGIEIPQVSPAAGIWPADLAPDFEAIPVAVARTLPGWGRSHETMEAARQTLDILAAAKRSIYIETQYMSSSLVGEVLAAHLANPDGPEIVVVMAHEARGLIERLVMGVNRNRLIRRLARADRFGRLRICYPVVAAPDREEPIVVHSKVIIVDDRLMKVGSSNLNNRSLGLDTECDLGIEAVGPRERAAVLHLRNTLLAEHLGLPVARLAERLAAGTSMAAAIDAQDTGRRALRIFPEQGGKGPDRPMFGTSLLDPVRPFRLFRRKAPAPLVPPLGIRQTPG</sequence>
<dbReference type="GO" id="GO:0005576">
    <property type="term" value="C:extracellular region"/>
    <property type="evidence" value="ECO:0007669"/>
    <property type="project" value="UniProtKB-SubCell"/>
</dbReference>
<comment type="caution">
    <text evidence="11">The sequence shown here is derived from an EMBL/GenBank/DDBJ whole genome shotgun (WGS) entry which is preliminary data.</text>
</comment>